<dbReference type="AlphaFoldDB" id="A0A480B4Y1"/>
<keyword evidence="2" id="KW-1185">Reference proteome</keyword>
<dbReference type="InterPro" id="IPR024078">
    <property type="entry name" value="LmbE-like_dom_sf"/>
</dbReference>
<sequence length="557" mass="64688">MNISSFSYEQFFHGHSVMFIVPHEDDEINMAGATIYGAIQEGLEVYVVFLTNGDYEYTFDVRCNETYQMAKEIGLPQENIIFLGFGDFIGHEIIQNKSAIITSRANHNKTYGFDFASLVMNETQPYSWSGIIQSLIDVILHFKPDTIIATDYDTHVDHRLCTFTVACAIEWIIKYTEFRPQFLNGFAYSTGYETVDDYYENNLLSTVINKRALPSNEFSTGNPTLSWVHRLRIPVPYDCRNRELVTNPIFKAMAAHMSQEGYKRGVRLINGDQVFWRRRTDNLVLYADITVSSGEASYLNDFLRFNIANVKLNSYNPEDYMWIPTIDDMERKVHIAFNKTTAIQVIQLFGNVYNTYNYCSIRIEMSNGKQILLKEITYMGQGISYIFDEPVSLEWIDIYIDKQCLGLSEIELYSNNNDIYDYCHILADNQFMYDWVVYPGEKIPMITPYIESLRKDMITYGESIRENSYRWLINNKYVDISALQSTIERELSTSPLQLRLESSDGLVFCESTIRKGSFKDWCSLKWNQLQDKLAYIRIKSKYKQGYKAAQAYKQGGI</sequence>
<evidence type="ECO:0000313" key="1">
    <source>
        <dbReference type="EMBL" id="GCL68653.1"/>
    </source>
</evidence>
<gene>
    <name evidence="1" type="ORF">PAGU1579_04220</name>
</gene>
<dbReference type="PANTHER" id="PTHR12993">
    <property type="entry name" value="N-ACETYLGLUCOSAMINYL-PHOSPHATIDYLINOSITOL DE-N-ACETYLASE-RELATED"/>
    <property type="match status" value="1"/>
</dbReference>
<dbReference type="GO" id="GO:0016811">
    <property type="term" value="F:hydrolase activity, acting on carbon-nitrogen (but not peptide) bonds, in linear amides"/>
    <property type="evidence" value="ECO:0007669"/>
    <property type="project" value="TreeGrafter"/>
</dbReference>
<dbReference type="RefSeq" id="WP_137661619.1">
    <property type="nucleotide sequence ID" value="NZ_BJCR01000008.1"/>
</dbReference>
<dbReference type="SUPFAM" id="SSF102588">
    <property type="entry name" value="LmbE-like"/>
    <property type="match status" value="1"/>
</dbReference>
<dbReference type="EMBL" id="BJCR01000008">
    <property type="protein sequence ID" value="GCL68653.1"/>
    <property type="molecule type" value="Genomic_DNA"/>
</dbReference>
<name>A0A480B4Y1_9FIRM</name>
<accession>A0A480B4Y1</accession>
<dbReference type="InterPro" id="IPR003737">
    <property type="entry name" value="GlcNAc_PI_deacetylase-related"/>
</dbReference>
<dbReference type="Gene3D" id="3.40.50.10320">
    <property type="entry name" value="LmbE-like"/>
    <property type="match status" value="1"/>
</dbReference>
<dbReference type="PANTHER" id="PTHR12993:SF11">
    <property type="entry name" value="N-ACETYLGLUCOSAMINYL-PHOSPHATIDYLINOSITOL DE-N-ACETYLASE"/>
    <property type="match status" value="1"/>
</dbReference>
<organism evidence="1 2">
    <name type="scientific">Veillonella tobetsuensis</name>
    <dbReference type="NCBI Taxonomy" id="1110546"/>
    <lineage>
        <taxon>Bacteria</taxon>
        <taxon>Bacillati</taxon>
        <taxon>Bacillota</taxon>
        <taxon>Negativicutes</taxon>
        <taxon>Veillonellales</taxon>
        <taxon>Veillonellaceae</taxon>
        <taxon>Veillonella</taxon>
    </lineage>
</organism>
<proteinExistence type="predicted"/>
<protein>
    <recommendedName>
        <fullName evidence="3">PIG-L family deacetylase</fullName>
    </recommendedName>
</protein>
<dbReference type="Pfam" id="PF02585">
    <property type="entry name" value="PIG-L"/>
    <property type="match status" value="1"/>
</dbReference>
<dbReference type="Proteomes" id="UP000303581">
    <property type="component" value="Unassembled WGS sequence"/>
</dbReference>
<evidence type="ECO:0000313" key="2">
    <source>
        <dbReference type="Proteomes" id="UP000303581"/>
    </source>
</evidence>
<reference evidence="1 2" key="1">
    <citation type="submission" date="2019-03" db="EMBL/GenBank/DDBJ databases">
        <title>Draft genome sequences of two Veillonella tobetsuensis clinical isolates from intraoperative bronchial fluids of elderly patients with pulmonary carcinoma.</title>
        <authorList>
            <person name="Akiyama T."/>
        </authorList>
    </citation>
    <scope>NUCLEOTIDE SEQUENCE [LARGE SCALE GENOMIC DNA]</scope>
    <source>
        <strain evidence="1 2">PAGU 1579</strain>
    </source>
</reference>
<comment type="caution">
    <text evidence="1">The sequence shown here is derived from an EMBL/GenBank/DDBJ whole genome shotgun (WGS) entry which is preliminary data.</text>
</comment>
<evidence type="ECO:0008006" key="3">
    <source>
        <dbReference type="Google" id="ProtNLM"/>
    </source>
</evidence>